<dbReference type="SUPFAM" id="SSF52540">
    <property type="entry name" value="P-loop containing nucleoside triphosphate hydrolases"/>
    <property type="match status" value="1"/>
</dbReference>
<dbReference type="RefSeq" id="WP_124869593.1">
    <property type="nucleotide sequence ID" value="NZ_CP034183.1"/>
</dbReference>
<dbReference type="InterPro" id="IPR004604">
    <property type="entry name" value="DNA_recomb/repair_RecN"/>
</dbReference>
<keyword evidence="5 9" id="KW-0227">DNA damage</keyword>
<gene>
    <name evidence="11" type="ORF">EHF33_07605</name>
</gene>
<dbReference type="PIRSF" id="PIRSF003128">
    <property type="entry name" value="RecN"/>
    <property type="match status" value="1"/>
</dbReference>
<evidence type="ECO:0000256" key="1">
    <source>
        <dbReference type="ARBA" id="ARBA00003618"/>
    </source>
</evidence>
<dbReference type="Pfam" id="PF02463">
    <property type="entry name" value="SMC_N"/>
    <property type="match status" value="1"/>
</dbReference>
<dbReference type="GO" id="GO:0005524">
    <property type="term" value="F:ATP binding"/>
    <property type="evidence" value="ECO:0007669"/>
    <property type="project" value="UniProtKB-KW"/>
</dbReference>
<evidence type="ECO:0000256" key="5">
    <source>
        <dbReference type="ARBA" id="ARBA00022763"/>
    </source>
</evidence>
<evidence type="ECO:0000256" key="8">
    <source>
        <dbReference type="ARBA" id="ARBA00033408"/>
    </source>
</evidence>
<evidence type="ECO:0000256" key="2">
    <source>
        <dbReference type="ARBA" id="ARBA00009441"/>
    </source>
</evidence>
<name>A0A3G8YCH8_9DEIO</name>
<sequence length="559" mass="59874">MSRAKLLGVPSRSPAPAHLTRLEIRNLATIATLALELRGGFSVFTGETGAGKSIIVDALGLLLGSRSNTDLIRSGADDLLVTGFWGEDVVSRKLTHQGRSSARVDGEVVALRELAEVSQTRLTIHWQHSAQSLLSAGNQRALLDTLLLDELGHYHAAYRAWQNAAGHFERLQASERERARQLDLLRFQTQELSEAGLKEAEEEPLRAELVRLSNFESIAAGASEALELLSDGEISAAGLVSQALRSLNAPARYDEASAQLQAELASALESVQAVVSELRSVAEDRAPDTEALAQLESRLSLIGKLQAKYGPSSQDVLNFQAEAERELAALESDEQSAGTLEAEVRALRQIAEQAGLRLRTVRQKAAAPLSEQLLNVIRQLGMPHARLEFELRPLAVPGPHGSDDVSIRFSANPGESLGELADTASGGELSRVMLAISTVLGASTPSVVFDEVDAGIGGSAARAVADQLSHLASARQVLVVTHLAQIAARADWHFKVEKDIEAGRTISRVRLLSGEERLEEIARMLSGASSEAALSHARELLAGSERVPEPKKRGAKALS</sequence>
<dbReference type="Proteomes" id="UP000276417">
    <property type="component" value="Chromosome 1"/>
</dbReference>
<dbReference type="OrthoDB" id="9806954at2"/>
<evidence type="ECO:0000313" key="12">
    <source>
        <dbReference type="Proteomes" id="UP000276417"/>
    </source>
</evidence>
<dbReference type="GO" id="GO:0043590">
    <property type="term" value="C:bacterial nucleoid"/>
    <property type="evidence" value="ECO:0007669"/>
    <property type="project" value="TreeGrafter"/>
</dbReference>
<reference evidence="11 12" key="1">
    <citation type="submission" date="2018-11" db="EMBL/GenBank/DDBJ databases">
        <title>Deinococcus shelandsis sp. nov., isolated from South Shetland Islands soil of Antarctica.</title>
        <authorList>
            <person name="Tian J."/>
        </authorList>
    </citation>
    <scope>NUCLEOTIDE SEQUENCE [LARGE SCALE GENOMIC DNA]</scope>
    <source>
        <strain evidence="11 12">S14-83T</strain>
    </source>
</reference>
<evidence type="ECO:0000313" key="11">
    <source>
        <dbReference type="EMBL" id="AZI42630.1"/>
    </source>
</evidence>
<feature type="domain" description="RecF/RecN/SMC N-terminal" evidence="10">
    <location>
        <begin position="19"/>
        <end position="498"/>
    </location>
</feature>
<proteinExistence type="inferred from homology"/>
<protein>
    <recommendedName>
        <fullName evidence="3 9">DNA repair protein RecN</fullName>
    </recommendedName>
    <alternativeName>
        <fullName evidence="8 9">Recombination protein N</fullName>
    </alternativeName>
</protein>
<dbReference type="GO" id="GO:0006310">
    <property type="term" value="P:DNA recombination"/>
    <property type="evidence" value="ECO:0007669"/>
    <property type="project" value="InterPro"/>
</dbReference>
<keyword evidence="6" id="KW-0067">ATP-binding</keyword>
<accession>A0A3G8YCH8</accession>
<dbReference type="PANTHER" id="PTHR11059:SF0">
    <property type="entry name" value="DNA REPAIR PROTEIN RECN"/>
    <property type="match status" value="1"/>
</dbReference>
<dbReference type="AlphaFoldDB" id="A0A3G8YCH8"/>
<dbReference type="KEGG" id="dph:EHF33_07605"/>
<organism evidence="11 12">
    <name type="scientific">Deinococcus psychrotolerans</name>
    <dbReference type="NCBI Taxonomy" id="2489213"/>
    <lineage>
        <taxon>Bacteria</taxon>
        <taxon>Thermotogati</taxon>
        <taxon>Deinococcota</taxon>
        <taxon>Deinococci</taxon>
        <taxon>Deinococcales</taxon>
        <taxon>Deinococcaceae</taxon>
        <taxon>Deinococcus</taxon>
    </lineage>
</organism>
<keyword evidence="4" id="KW-0547">Nucleotide-binding</keyword>
<dbReference type="Gene3D" id="3.40.50.300">
    <property type="entry name" value="P-loop containing nucleotide triphosphate hydrolases"/>
    <property type="match status" value="2"/>
</dbReference>
<dbReference type="InterPro" id="IPR027417">
    <property type="entry name" value="P-loop_NTPase"/>
</dbReference>
<dbReference type="GO" id="GO:0009432">
    <property type="term" value="P:SOS response"/>
    <property type="evidence" value="ECO:0007669"/>
    <property type="project" value="TreeGrafter"/>
</dbReference>
<dbReference type="GO" id="GO:0006281">
    <property type="term" value="P:DNA repair"/>
    <property type="evidence" value="ECO:0007669"/>
    <property type="project" value="UniProtKB-KW"/>
</dbReference>
<dbReference type="CDD" id="cd03241">
    <property type="entry name" value="ABC_RecN"/>
    <property type="match status" value="1"/>
</dbReference>
<dbReference type="EMBL" id="CP034183">
    <property type="protein sequence ID" value="AZI42630.1"/>
    <property type="molecule type" value="Genomic_DNA"/>
</dbReference>
<evidence type="ECO:0000256" key="6">
    <source>
        <dbReference type="ARBA" id="ARBA00022840"/>
    </source>
</evidence>
<dbReference type="PANTHER" id="PTHR11059">
    <property type="entry name" value="DNA REPAIR PROTEIN RECN"/>
    <property type="match status" value="1"/>
</dbReference>
<keyword evidence="7 9" id="KW-0234">DNA repair</keyword>
<comment type="function">
    <text evidence="1 9">May be involved in recombinational repair of damaged DNA.</text>
</comment>
<evidence type="ECO:0000256" key="9">
    <source>
        <dbReference type="PIRNR" id="PIRNR003128"/>
    </source>
</evidence>
<comment type="similarity">
    <text evidence="2 9">Belongs to the RecN family.</text>
</comment>
<evidence type="ECO:0000259" key="10">
    <source>
        <dbReference type="Pfam" id="PF02463"/>
    </source>
</evidence>
<evidence type="ECO:0000256" key="4">
    <source>
        <dbReference type="ARBA" id="ARBA00022741"/>
    </source>
</evidence>
<evidence type="ECO:0000256" key="3">
    <source>
        <dbReference type="ARBA" id="ARBA00021315"/>
    </source>
</evidence>
<evidence type="ECO:0000256" key="7">
    <source>
        <dbReference type="ARBA" id="ARBA00023204"/>
    </source>
</evidence>
<keyword evidence="12" id="KW-1185">Reference proteome</keyword>
<dbReference type="InterPro" id="IPR003395">
    <property type="entry name" value="RecF/RecN/SMC_N"/>
</dbReference>